<dbReference type="KEGG" id="vg:35381626"/>
<accession>A0A2H4ZU41</accession>
<dbReference type="RefSeq" id="YP_009448189.1">
    <property type="nucleotide sequence ID" value="NC_036587.1"/>
</dbReference>
<keyword evidence="3" id="KW-1185">Reference proteome</keyword>
<dbReference type="Pfam" id="PF01307">
    <property type="entry name" value="Plant_vir_prot"/>
    <property type="match status" value="1"/>
</dbReference>
<evidence type="ECO:0000313" key="2">
    <source>
        <dbReference type="EMBL" id="AUG45970.1"/>
    </source>
</evidence>
<evidence type="ECO:0000313" key="3">
    <source>
        <dbReference type="Proteomes" id="UP000235595"/>
    </source>
</evidence>
<dbReference type="GeneID" id="35381626"/>
<protein>
    <submittedName>
        <fullName evidence="2">TGB2</fullName>
    </submittedName>
</protein>
<feature type="transmembrane region" description="Helical" evidence="1">
    <location>
        <begin position="76"/>
        <end position="94"/>
    </location>
</feature>
<name>A0A2H4ZU41_9VIRU</name>
<reference evidence="2" key="1">
    <citation type="submission" date="2017-09" db="EMBL/GenBank/DDBJ databases">
        <title>Characterization of a not so new potexvirus isolated from babaco (Vasconcellea x heilbornii) in Ecuador.</title>
        <authorList>
            <person name="Alvarez-Quinto R.A."/>
            <person name="Cornejo J.F."/>
            <person name="Quito-Avila D.F."/>
        </authorList>
    </citation>
    <scope>NUCLEOTIDE SEQUENCE [LARGE SCALE GENOMIC DNA]</scope>
    <source>
        <strain evidence="2">Tandapi</strain>
    </source>
</reference>
<dbReference type="Proteomes" id="UP000235595">
    <property type="component" value="Segment"/>
</dbReference>
<proteinExistence type="predicted"/>
<feature type="transmembrane region" description="Helical" evidence="1">
    <location>
        <begin position="16"/>
        <end position="37"/>
    </location>
</feature>
<keyword evidence="1" id="KW-1133">Transmembrane helix</keyword>
<dbReference type="OrthoDB" id="20634at10239"/>
<evidence type="ECO:0000256" key="1">
    <source>
        <dbReference type="SAM" id="Phobius"/>
    </source>
</evidence>
<keyword evidence="1" id="KW-0812">Transmembrane</keyword>
<sequence length="114" mass="12069">MSELPRSLTPPSDNSSAILAVAVGIGLALFTFTLLSYKLPVPGDNIHSLPFGGYYRDGTKSISYNSPRSQASASKSVPALLVLALVAAIYGITWGDKNRARGVRACPCHLHSPQ</sequence>
<keyword evidence="1" id="KW-0472">Membrane</keyword>
<dbReference type="EMBL" id="MF978248">
    <property type="protein sequence ID" value="AUG45970.1"/>
    <property type="molecule type" value="Genomic_RNA"/>
</dbReference>
<organism evidence="2">
    <name type="scientific">Babaco mosaic virus</name>
    <dbReference type="NCBI Taxonomy" id="2060511"/>
    <lineage>
        <taxon>Viruses</taxon>
        <taxon>Riboviria</taxon>
        <taxon>Orthornavirae</taxon>
        <taxon>Kitrinoviricota</taxon>
        <taxon>Alsuviricetes</taxon>
        <taxon>Tymovirales</taxon>
        <taxon>Alphaflexiviridae</taxon>
        <taxon>Potexvirus</taxon>
        <taxon>Potexvirus babaci</taxon>
    </lineage>
</organism>
<dbReference type="InterPro" id="IPR001896">
    <property type="entry name" value="Plant_vir_prot"/>
</dbReference>